<sequence length="153" mass="18255">MDEEYNYIKSKNVEELVKIIDDFNDMDATTEAMLELWDRDEDTALEMGIKLLKCNEGDEYFQATIFDIIYDSDFDKVLECISNRNHNIGGYLLKEIMKKMTDYSKYKFVPKVDFVPKYVDYIFKQYGQLDSIEKQKVAECYNEFLNEFKVMKN</sequence>
<name>A0ABS7AT92_9CLOT</name>
<proteinExistence type="predicted"/>
<comment type="caution">
    <text evidence="1">The sequence shown here is derived from an EMBL/GenBank/DDBJ whole genome shotgun (WGS) entry which is preliminary data.</text>
</comment>
<evidence type="ECO:0000313" key="1">
    <source>
        <dbReference type="EMBL" id="MBW6411869.1"/>
    </source>
</evidence>
<dbReference type="Proteomes" id="UP001519921">
    <property type="component" value="Unassembled WGS sequence"/>
</dbReference>
<gene>
    <name evidence="1" type="ORF">KYD98_17445</name>
</gene>
<reference evidence="1 2" key="1">
    <citation type="submission" date="2021-07" db="EMBL/GenBank/DDBJ databases">
        <title>Clostridium weizhouense sp. nov., an anaerobic bacterium isolated from activated sludge of Petroleum wastewater.</title>
        <authorList>
            <person name="Li Q."/>
        </authorList>
    </citation>
    <scope>NUCLEOTIDE SEQUENCE [LARGE SCALE GENOMIC DNA]</scope>
    <source>
        <strain evidence="1 2">YB-6</strain>
    </source>
</reference>
<dbReference type="RefSeq" id="WP_219781333.1">
    <property type="nucleotide sequence ID" value="NZ_JAHXPT010000022.1"/>
</dbReference>
<accession>A0ABS7AT92</accession>
<evidence type="ECO:0008006" key="3">
    <source>
        <dbReference type="Google" id="ProtNLM"/>
    </source>
</evidence>
<evidence type="ECO:0000313" key="2">
    <source>
        <dbReference type="Proteomes" id="UP001519921"/>
    </source>
</evidence>
<dbReference type="EMBL" id="JAHXPT010000022">
    <property type="protein sequence ID" value="MBW6411869.1"/>
    <property type="molecule type" value="Genomic_DNA"/>
</dbReference>
<keyword evidence="2" id="KW-1185">Reference proteome</keyword>
<protein>
    <recommendedName>
        <fullName evidence="3">Immunity protein 30 domain-containing protein</fullName>
    </recommendedName>
</protein>
<organism evidence="1 2">
    <name type="scientific">Clostridium weizhouense</name>
    <dbReference type="NCBI Taxonomy" id="2859781"/>
    <lineage>
        <taxon>Bacteria</taxon>
        <taxon>Bacillati</taxon>
        <taxon>Bacillota</taxon>
        <taxon>Clostridia</taxon>
        <taxon>Eubacteriales</taxon>
        <taxon>Clostridiaceae</taxon>
        <taxon>Clostridium</taxon>
    </lineage>
</organism>